<evidence type="ECO:0000256" key="2">
    <source>
        <dbReference type="ARBA" id="ARBA00022723"/>
    </source>
</evidence>
<dbReference type="KEGG" id="dov:DSCO28_17050"/>
<evidence type="ECO:0000256" key="4">
    <source>
        <dbReference type="ARBA" id="ARBA00023014"/>
    </source>
</evidence>
<dbReference type="InterPro" id="IPR010327">
    <property type="entry name" value="FldB/FldC_alpha/beta"/>
</dbReference>
<evidence type="ECO:0000256" key="3">
    <source>
        <dbReference type="ARBA" id="ARBA00023004"/>
    </source>
</evidence>
<gene>
    <name evidence="5" type="ORF">DSCO28_17050</name>
</gene>
<dbReference type="PANTHER" id="PTHR30548">
    <property type="entry name" value="2-HYDROXYGLUTARYL-COA DEHYDRATASE, D-COMPONENT-RELATED"/>
    <property type="match status" value="1"/>
</dbReference>
<accession>A0A5K7ZND3</accession>
<evidence type="ECO:0008006" key="7">
    <source>
        <dbReference type="Google" id="ProtNLM"/>
    </source>
</evidence>
<proteinExistence type="inferred from homology"/>
<dbReference type="GO" id="GO:0051536">
    <property type="term" value="F:iron-sulfur cluster binding"/>
    <property type="evidence" value="ECO:0007669"/>
    <property type="project" value="UniProtKB-KW"/>
</dbReference>
<sequence>MSNATKSALKRLESAKDLSRFMAEYYYALDEADRSTKQKIAWCTSVGPAELLRGMGYQIYFPETHSAMLGATRMATDLIPTATAMGYSPEICSYLTADIGAFVKGITPLAKALESITQVSKPDILVYNTNQCRDVQDWFTWYADKFKVPVIGIQSHRSVGAITESHITSIAAQIENLVEPLEQVAGQKLDMDAFKHAVALSRQCSDLWEKCLATALARPAPLTSLTARPSWDRRWWAAERKRLWMSTVCCWRNWNRAWPTTWGPWLTKSDTVCIGMVCRYGDAWGCIPRCLPNSAPM</sequence>
<keyword evidence="2" id="KW-0479">Metal-binding</keyword>
<dbReference type="AlphaFoldDB" id="A0A5K7ZND3"/>
<keyword evidence="4" id="KW-0411">Iron-sulfur</keyword>
<organism evidence="5 6">
    <name type="scientific">Desulfosarcina ovata subsp. sediminis</name>
    <dbReference type="NCBI Taxonomy" id="885957"/>
    <lineage>
        <taxon>Bacteria</taxon>
        <taxon>Pseudomonadati</taxon>
        <taxon>Thermodesulfobacteriota</taxon>
        <taxon>Desulfobacteria</taxon>
        <taxon>Desulfobacterales</taxon>
        <taxon>Desulfosarcinaceae</taxon>
        <taxon>Desulfosarcina</taxon>
    </lineage>
</organism>
<name>A0A5K7ZND3_9BACT</name>
<evidence type="ECO:0000256" key="1">
    <source>
        <dbReference type="ARBA" id="ARBA00005806"/>
    </source>
</evidence>
<dbReference type="Gene3D" id="3.40.50.11890">
    <property type="match status" value="1"/>
</dbReference>
<keyword evidence="3" id="KW-0408">Iron</keyword>
<dbReference type="Pfam" id="PF06050">
    <property type="entry name" value="HGD-D"/>
    <property type="match status" value="1"/>
</dbReference>
<evidence type="ECO:0000313" key="6">
    <source>
        <dbReference type="Proteomes" id="UP000425960"/>
    </source>
</evidence>
<evidence type="ECO:0000313" key="5">
    <source>
        <dbReference type="EMBL" id="BBO81139.1"/>
    </source>
</evidence>
<dbReference type="EMBL" id="AP021876">
    <property type="protein sequence ID" value="BBO81139.1"/>
    <property type="molecule type" value="Genomic_DNA"/>
</dbReference>
<reference evidence="5 6" key="1">
    <citation type="submission" date="2019-11" db="EMBL/GenBank/DDBJ databases">
        <title>Comparative genomics of hydrocarbon-degrading Desulfosarcina strains.</title>
        <authorList>
            <person name="Watanabe M."/>
            <person name="Kojima H."/>
            <person name="Fukui M."/>
        </authorList>
    </citation>
    <scope>NUCLEOTIDE SEQUENCE [LARGE SCALE GENOMIC DNA]</scope>
    <source>
        <strain evidence="5 6">28bB2T</strain>
    </source>
</reference>
<protein>
    <recommendedName>
        <fullName evidence="7">2-hydroxyglutaryl-CoA dehydratase</fullName>
    </recommendedName>
</protein>
<dbReference type="PANTHER" id="PTHR30548:SF4">
    <property type="entry name" value="SUBUNIT OF OXYGEN-SENSITIVE 2-HYDROXYISOCAPROYL-COA DEHYDRATASE"/>
    <property type="match status" value="1"/>
</dbReference>
<comment type="similarity">
    <text evidence="1">Belongs to the FldB/FldC dehydratase alpha/beta subunit family.</text>
</comment>
<dbReference type="GO" id="GO:0046872">
    <property type="term" value="F:metal ion binding"/>
    <property type="evidence" value="ECO:0007669"/>
    <property type="project" value="UniProtKB-KW"/>
</dbReference>
<dbReference type="Proteomes" id="UP000425960">
    <property type="component" value="Chromosome"/>
</dbReference>